<proteinExistence type="predicted"/>
<keyword evidence="2" id="KW-1185">Reference proteome</keyword>
<dbReference type="AlphaFoldDB" id="A0A941CMX0"/>
<name>A0A941CMX0_9CLOT</name>
<reference evidence="1" key="1">
    <citation type="submission" date="2021-04" db="EMBL/GenBank/DDBJ databases">
        <title>Proteiniclasticum sedimins sp. nov., an obligate anaerobic bacterium isolated from anaerobic sludge.</title>
        <authorList>
            <person name="Liu J."/>
        </authorList>
    </citation>
    <scope>NUCLEOTIDE SEQUENCE</scope>
    <source>
        <strain evidence="1">BAD-10</strain>
    </source>
</reference>
<sequence>MDERKNICVVICVNEKMTAQEKIKEITYGIEEEGIPWIIRYSDESRLEDLAHLASKDSQLDVGIGVDESAFAGLYHDKLPEGHLLFRQKLSYTLEEARSLGVNAARMVKGIPFRMGGGNG</sequence>
<organism evidence="1 2">
    <name type="scientific">Proteiniclasticum sediminis</name>
    <dbReference type="NCBI Taxonomy" id="2804028"/>
    <lineage>
        <taxon>Bacteria</taxon>
        <taxon>Bacillati</taxon>
        <taxon>Bacillota</taxon>
        <taxon>Clostridia</taxon>
        <taxon>Eubacteriales</taxon>
        <taxon>Clostridiaceae</taxon>
        <taxon>Proteiniclasticum</taxon>
    </lineage>
</organism>
<dbReference type="InterPro" id="IPR010254">
    <property type="entry name" value="B12-dep_deHydtase_bsu"/>
</dbReference>
<gene>
    <name evidence="1" type="ORF">KCG48_04640</name>
</gene>
<evidence type="ECO:0000313" key="1">
    <source>
        <dbReference type="EMBL" id="MBR0575626.1"/>
    </source>
</evidence>
<protein>
    <submittedName>
        <fullName evidence="1">Glycerol dehydratase reactivase beta/small subunit family protein</fullName>
    </submittedName>
</protein>
<accession>A0A941CMX0</accession>
<evidence type="ECO:0000313" key="2">
    <source>
        <dbReference type="Proteomes" id="UP000675379"/>
    </source>
</evidence>
<dbReference type="SUPFAM" id="SSF52968">
    <property type="entry name" value="B12-dependent dehydatase associated subunit"/>
    <property type="match status" value="1"/>
</dbReference>
<dbReference type="Pfam" id="PF02288">
    <property type="entry name" value="Dehydratase_MU"/>
    <property type="match status" value="1"/>
</dbReference>
<dbReference type="Proteomes" id="UP000675379">
    <property type="component" value="Unassembled WGS sequence"/>
</dbReference>
<dbReference type="Gene3D" id="3.40.50.10150">
    <property type="entry name" value="B12-dependent dehydatase associated subunit"/>
    <property type="match status" value="1"/>
</dbReference>
<comment type="caution">
    <text evidence="1">The sequence shown here is derived from an EMBL/GenBank/DDBJ whole genome shotgun (WGS) entry which is preliminary data.</text>
</comment>
<dbReference type="InterPro" id="IPR003208">
    <property type="entry name" value="Dehydtase/Dehydtase_re"/>
</dbReference>
<dbReference type="EMBL" id="JAGSCS010000004">
    <property type="protein sequence ID" value="MBR0575626.1"/>
    <property type="molecule type" value="Genomic_DNA"/>
</dbReference>
<dbReference type="RefSeq" id="WP_211800150.1">
    <property type="nucleotide sequence ID" value="NZ_JAGSCS010000004.1"/>
</dbReference>